<evidence type="ECO:0000256" key="13">
    <source>
        <dbReference type="SAM" id="Phobius"/>
    </source>
</evidence>
<evidence type="ECO:0000256" key="2">
    <source>
        <dbReference type="ARBA" id="ARBA00022543"/>
    </source>
</evidence>
<dbReference type="GO" id="GO:0009881">
    <property type="term" value="F:photoreceptor activity"/>
    <property type="evidence" value="ECO:0007669"/>
    <property type="project" value="UniProtKB-KW"/>
</dbReference>
<feature type="region of interest" description="Disordered" evidence="12">
    <location>
        <begin position="364"/>
        <end position="387"/>
    </location>
</feature>
<dbReference type="OrthoDB" id="2101615at2759"/>
<dbReference type="GO" id="GO:0016020">
    <property type="term" value="C:membrane"/>
    <property type="evidence" value="ECO:0007669"/>
    <property type="project" value="UniProtKB-SubCell"/>
</dbReference>
<dbReference type="InterPro" id="IPR017452">
    <property type="entry name" value="GPCR_Rhodpsn_7TM"/>
</dbReference>
<comment type="subcellular location">
    <subcellularLocation>
        <location evidence="1">Membrane</location>
        <topology evidence="1">Multi-pass membrane protein</topology>
    </subcellularLocation>
</comment>
<dbReference type="Pfam" id="PF00001">
    <property type="entry name" value="7tm_1"/>
    <property type="match status" value="1"/>
</dbReference>
<dbReference type="InterPro" id="IPR000276">
    <property type="entry name" value="GPCR_Rhodpsn"/>
</dbReference>
<sequence length="445" mass="48332">MLRCKYSARCAPPPQSLHKMGNASDTSDAFNSKISKEHDFLIGSIYSVFCKFAAFRRPSGGFLSCQGPRSVFCCPRPGVLSLMGNCILLLVAHHKRSTLKPAEFFIVNLSISDLGMTLTLFPLAIPSSFSHRWLFGEIACQLYATCGVLFGLCSLTNLTVLSSVCCLKVCLPNLGSKFSSSHARLLVAGVWGYASVFAVGPLVQWGHYGPEPYGTACCINWQAPNHELSSLSYIVCLFLFCYVLPCAIIILSYTCILMTVRGSRQAIQQHVSPQTKTANAHALIVKLSVAVCIGFLGAWSPYAVVAMWASFGDATWVPPDAFAIAAILAKSSTIYNPLVYLLCKPNFRECLYKDTSTLRQRIYRGSPLSGPRDRSGGVTQRHKDLSVSTRLSNGQQDSYGTCLHCAEDAELGHVTGSRRTACILTGSTFTEVTLSQLSATPADLL</sequence>
<dbReference type="GO" id="GO:0007602">
    <property type="term" value="P:phototransduction"/>
    <property type="evidence" value="ECO:0007669"/>
    <property type="project" value="UniProtKB-KW"/>
</dbReference>
<evidence type="ECO:0000256" key="6">
    <source>
        <dbReference type="ARBA" id="ARBA00022989"/>
    </source>
</evidence>
<feature type="transmembrane region" description="Helical" evidence="13">
    <location>
        <begin position="142"/>
        <end position="171"/>
    </location>
</feature>
<feature type="transmembrane region" description="Helical" evidence="13">
    <location>
        <begin position="280"/>
        <end position="302"/>
    </location>
</feature>
<evidence type="ECO:0000256" key="7">
    <source>
        <dbReference type="ARBA" id="ARBA00022991"/>
    </source>
</evidence>
<dbReference type="PRINTS" id="PR00237">
    <property type="entry name" value="GPCRRHODOPSN"/>
</dbReference>
<evidence type="ECO:0000256" key="4">
    <source>
        <dbReference type="ARBA" id="ARBA00022692"/>
    </source>
</evidence>
<dbReference type="InterPro" id="IPR027430">
    <property type="entry name" value="Retinal_BS"/>
</dbReference>
<gene>
    <name evidence="15" type="ORF">GSTENG00023504001</name>
</gene>
<keyword evidence="6 13" id="KW-1133">Transmembrane helix</keyword>
<evidence type="ECO:0000256" key="5">
    <source>
        <dbReference type="ARBA" id="ARBA00022925"/>
    </source>
</evidence>
<evidence type="ECO:0000256" key="3">
    <source>
        <dbReference type="ARBA" id="ARBA00022606"/>
    </source>
</evidence>
<evidence type="ECO:0000256" key="12">
    <source>
        <dbReference type="SAM" id="MobiDB-lite"/>
    </source>
</evidence>
<dbReference type="SUPFAM" id="SSF81321">
    <property type="entry name" value="Family A G protein-coupled receptor-like"/>
    <property type="match status" value="1"/>
</dbReference>
<keyword evidence="4 13" id="KW-0812">Transmembrane</keyword>
<protein>
    <submittedName>
        <fullName evidence="15">(spotted green pufferfish) hypothetical protein</fullName>
    </submittedName>
</protein>
<dbReference type="AlphaFoldDB" id="Q4S610"/>
<reference evidence="15" key="2">
    <citation type="submission" date="2004-02" db="EMBL/GenBank/DDBJ databases">
        <authorList>
            <consortium name="Genoscope"/>
            <consortium name="Whitehead Institute Centre for Genome Research"/>
        </authorList>
    </citation>
    <scope>NUCLEOTIDE SEQUENCE</scope>
</reference>
<dbReference type="EMBL" id="CAAE01014729">
    <property type="protein sequence ID" value="CAG03922.1"/>
    <property type="molecule type" value="Genomic_DNA"/>
</dbReference>
<feature type="transmembrane region" description="Helical" evidence="13">
    <location>
        <begin position="104"/>
        <end position="122"/>
    </location>
</feature>
<dbReference type="PANTHER" id="PTHR24240">
    <property type="entry name" value="OPSIN"/>
    <property type="match status" value="1"/>
</dbReference>
<reference evidence="15" key="1">
    <citation type="journal article" date="2004" name="Nature">
        <title>Genome duplication in the teleost fish Tetraodon nigroviridis reveals the early vertebrate proto-karyotype.</title>
        <authorList>
            <person name="Jaillon O."/>
            <person name="Aury J.-M."/>
            <person name="Brunet F."/>
            <person name="Petit J.-L."/>
            <person name="Stange-Thomann N."/>
            <person name="Mauceli E."/>
            <person name="Bouneau L."/>
            <person name="Fischer C."/>
            <person name="Ozouf-Costaz C."/>
            <person name="Bernot A."/>
            <person name="Nicaud S."/>
            <person name="Jaffe D."/>
            <person name="Fisher S."/>
            <person name="Lutfalla G."/>
            <person name="Dossat C."/>
            <person name="Segurens B."/>
            <person name="Dasilva C."/>
            <person name="Salanoubat M."/>
            <person name="Levy M."/>
            <person name="Boudet N."/>
            <person name="Castellano S."/>
            <person name="Anthouard V."/>
            <person name="Jubin C."/>
            <person name="Castelli V."/>
            <person name="Katinka M."/>
            <person name="Vacherie B."/>
            <person name="Biemont C."/>
            <person name="Skalli Z."/>
            <person name="Cattolico L."/>
            <person name="Poulain J."/>
            <person name="De Berardinis V."/>
            <person name="Cruaud C."/>
            <person name="Duprat S."/>
            <person name="Brottier P."/>
            <person name="Coutanceau J.-P."/>
            <person name="Gouzy J."/>
            <person name="Parra G."/>
            <person name="Lardier G."/>
            <person name="Chapple C."/>
            <person name="McKernan K.J."/>
            <person name="McEwan P."/>
            <person name="Bosak S."/>
            <person name="Kellis M."/>
            <person name="Volff J.-N."/>
            <person name="Guigo R."/>
            <person name="Zody M.C."/>
            <person name="Mesirov J."/>
            <person name="Lindblad-Toh K."/>
            <person name="Birren B."/>
            <person name="Nusbaum C."/>
            <person name="Kahn D."/>
            <person name="Robinson-Rechavi M."/>
            <person name="Laudet V."/>
            <person name="Schachter V."/>
            <person name="Quetier F."/>
            <person name="Saurin W."/>
            <person name="Scarpelli C."/>
            <person name="Wincker P."/>
            <person name="Lander E.S."/>
            <person name="Weissenbach J."/>
            <person name="Roest Crollius H."/>
        </authorList>
    </citation>
    <scope>NUCLEOTIDE SEQUENCE [LARGE SCALE GENOMIC DNA]</scope>
</reference>
<dbReference type="PROSITE" id="PS50262">
    <property type="entry name" value="G_PROTEIN_RECEP_F1_2"/>
    <property type="match status" value="1"/>
</dbReference>
<keyword evidence="10" id="KW-0675">Receptor</keyword>
<dbReference type="GO" id="GO:0004930">
    <property type="term" value="F:G protein-coupled receptor activity"/>
    <property type="evidence" value="ECO:0007669"/>
    <property type="project" value="UniProtKB-KW"/>
</dbReference>
<evidence type="ECO:0000313" key="15">
    <source>
        <dbReference type="EMBL" id="CAG03922.1"/>
    </source>
</evidence>
<dbReference type="InterPro" id="IPR050125">
    <property type="entry name" value="GPCR_opsins"/>
</dbReference>
<organism evidence="15">
    <name type="scientific">Tetraodon nigroviridis</name>
    <name type="common">Spotted green pufferfish</name>
    <name type="synonym">Chelonodon nigroviridis</name>
    <dbReference type="NCBI Taxonomy" id="99883"/>
    <lineage>
        <taxon>Eukaryota</taxon>
        <taxon>Metazoa</taxon>
        <taxon>Chordata</taxon>
        <taxon>Craniata</taxon>
        <taxon>Vertebrata</taxon>
        <taxon>Euteleostomi</taxon>
        <taxon>Actinopterygii</taxon>
        <taxon>Neopterygii</taxon>
        <taxon>Teleostei</taxon>
        <taxon>Neoteleostei</taxon>
        <taxon>Acanthomorphata</taxon>
        <taxon>Eupercaria</taxon>
        <taxon>Tetraodontiformes</taxon>
        <taxon>Tetradontoidea</taxon>
        <taxon>Tetraodontidae</taxon>
        <taxon>Tetraodon</taxon>
    </lineage>
</organism>
<keyword evidence="3" id="KW-0716">Sensory transduction</keyword>
<keyword evidence="8" id="KW-0297">G-protein coupled receptor</keyword>
<comment type="caution">
    <text evidence="15">The sequence shown here is derived from an EMBL/GenBank/DDBJ whole genome shotgun (WGS) entry which is preliminary data.</text>
</comment>
<evidence type="ECO:0000256" key="1">
    <source>
        <dbReference type="ARBA" id="ARBA00004141"/>
    </source>
</evidence>
<keyword evidence="7" id="KW-0157">Chromophore</keyword>
<evidence type="ECO:0000256" key="8">
    <source>
        <dbReference type="ARBA" id="ARBA00023040"/>
    </source>
</evidence>
<name>Q4S610_TETNG</name>
<feature type="transmembrane region" description="Helical" evidence="13">
    <location>
        <begin position="231"/>
        <end position="260"/>
    </location>
</feature>
<dbReference type="KEGG" id="tng:GSTEN00023504G001"/>
<dbReference type="Gene3D" id="1.20.1070.10">
    <property type="entry name" value="Rhodopsin 7-helix transmembrane proteins"/>
    <property type="match status" value="1"/>
</dbReference>
<keyword evidence="11" id="KW-0807">Transducer</keyword>
<feature type="compositionally biased region" description="Basic and acidic residues" evidence="12">
    <location>
        <begin position="371"/>
        <end position="385"/>
    </location>
</feature>
<keyword evidence="9 13" id="KW-0472">Membrane</keyword>
<keyword evidence="5" id="KW-0681">Retinal protein</keyword>
<dbReference type="PROSITE" id="PS00238">
    <property type="entry name" value="OPSIN"/>
    <property type="match status" value="1"/>
</dbReference>
<proteinExistence type="predicted"/>
<dbReference type="CDD" id="cd15074">
    <property type="entry name" value="7tmA_Opsin5_neuropsin"/>
    <property type="match status" value="1"/>
</dbReference>
<evidence type="ECO:0000256" key="10">
    <source>
        <dbReference type="ARBA" id="ARBA00023170"/>
    </source>
</evidence>
<evidence type="ECO:0000256" key="9">
    <source>
        <dbReference type="ARBA" id="ARBA00023136"/>
    </source>
</evidence>
<evidence type="ECO:0000259" key="14">
    <source>
        <dbReference type="PROSITE" id="PS50262"/>
    </source>
</evidence>
<keyword evidence="2" id="KW-0600">Photoreceptor protein</keyword>
<evidence type="ECO:0000256" key="11">
    <source>
        <dbReference type="ARBA" id="ARBA00023224"/>
    </source>
</evidence>
<dbReference type="FunFam" id="1.20.1070.10:FF:000219">
    <property type="entry name" value="Opsin 5-like 2"/>
    <property type="match status" value="1"/>
</dbReference>
<feature type="transmembrane region" description="Helical" evidence="13">
    <location>
        <begin position="322"/>
        <end position="343"/>
    </location>
</feature>
<feature type="transmembrane region" description="Helical" evidence="13">
    <location>
        <begin position="183"/>
        <end position="203"/>
    </location>
</feature>
<feature type="domain" description="G-protein coupled receptors family 1 profile" evidence="14">
    <location>
        <begin position="84"/>
        <end position="340"/>
    </location>
</feature>
<accession>Q4S610</accession>